<protein>
    <recommendedName>
        <fullName evidence="5">Deoxyuridine 5'-triphosphate nucleotidohydrolase</fullName>
        <shortName evidence="5">dUTPase</shortName>
        <ecNumber evidence="5">3.6.1.23</ecNumber>
    </recommendedName>
    <alternativeName>
        <fullName evidence="5">dUTP pyrophosphatase</fullName>
    </alternativeName>
</protein>
<dbReference type="RefSeq" id="XP_067069385.1">
    <property type="nucleotide sequence ID" value="XM_067211933.1"/>
</dbReference>
<evidence type="ECO:0000313" key="7">
    <source>
        <dbReference type="EMBL" id="OII77539.1"/>
    </source>
</evidence>
<dbReference type="EC" id="3.6.1.23" evidence="5"/>
<keyword evidence="5" id="KW-0479">Metal-binding</keyword>
<dbReference type="VEuPathDB" id="CryptoDB:cand_016990"/>
<feature type="domain" description="dUTPase-like" evidence="6">
    <location>
        <begin position="23"/>
        <end position="147"/>
    </location>
</feature>
<dbReference type="InterPro" id="IPR029054">
    <property type="entry name" value="dUTPase-like"/>
</dbReference>
<keyword evidence="8" id="KW-1185">Reference proteome</keyword>
<gene>
    <name evidence="7" type="ORF">cand_016990</name>
</gene>
<dbReference type="GO" id="GO:0006226">
    <property type="term" value="P:dUMP biosynthetic process"/>
    <property type="evidence" value="ECO:0007669"/>
    <property type="project" value="UniProtKB-UniRule"/>
</dbReference>
<dbReference type="GO" id="GO:0046081">
    <property type="term" value="P:dUTP catabolic process"/>
    <property type="evidence" value="ECO:0007669"/>
    <property type="project" value="UniProtKB-UniRule"/>
</dbReference>
<evidence type="ECO:0000256" key="1">
    <source>
        <dbReference type="ARBA" id="ARBA00005142"/>
    </source>
</evidence>
<dbReference type="Pfam" id="PF00692">
    <property type="entry name" value="dUTPase"/>
    <property type="match status" value="1"/>
</dbReference>
<dbReference type="PANTHER" id="PTHR11241">
    <property type="entry name" value="DEOXYURIDINE 5'-TRIPHOSPHATE NUCLEOTIDOHYDROLASE"/>
    <property type="match status" value="1"/>
</dbReference>
<evidence type="ECO:0000313" key="8">
    <source>
        <dbReference type="Proteomes" id="UP000186804"/>
    </source>
</evidence>
<dbReference type="SUPFAM" id="SSF51283">
    <property type="entry name" value="dUTPase-like"/>
    <property type="match status" value="1"/>
</dbReference>
<keyword evidence="3 5" id="KW-0378">Hydrolase</keyword>
<dbReference type="UniPathway" id="UPA00610">
    <property type="reaction ID" value="UER00666"/>
</dbReference>
<dbReference type="AlphaFoldDB" id="A0A1J4MVT2"/>
<reference evidence="7 8" key="1">
    <citation type="submission" date="2016-10" db="EMBL/GenBank/DDBJ databases">
        <title>Reductive evolution of mitochondrial metabolism and differential evolution of invasion-related proteins in Cryptosporidium.</title>
        <authorList>
            <person name="Liu S."/>
            <person name="Roellig D.M."/>
            <person name="Guo Y."/>
            <person name="Li N."/>
            <person name="Frace M.A."/>
            <person name="Tang K."/>
            <person name="Zhang L."/>
            <person name="Feng Y."/>
            <person name="Xiao L."/>
        </authorList>
    </citation>
    <scope>NUCLEOTIDE SEQUENCE [LARGE SCALE GENOMIC DNA]</scope>
    <source>
        <strain evidence="7">30847</strain>
    </source>
</reference>
<comment type="pathway">
    <text evidence="1 5">Pyrimidine metabolism; dUMP biosynthesis; dUMP from dCTP (dUTP route): step 2/2.</text>
</comment>
<dbReference type="Gene3D" id="2.70.40.10">
    <property type="match status" value="1"/>
</dbReference>
<organism evidence="7 8">
    <name type="scientific">Cryptosporidium andersoni</name>
    <dbReference type="NCBI Taxonomy" id="117008"/>
    <lineage>
        <taxon>Eukaryota</taxon>
        <taxon>Sar</taxon>
        <taxon>Alveolata</taxon>
        <taxon>Apicomplexa</taxon>
        <taxon>Conoidasida</taxon>
        <taxon>Coccidia</taxon>
        <taxon>Eucoccidiorida</taxon>
        <taxon>Eimeriorina</taxon>
        <taxon>Cryptosporidiidae</taxon>
        <taxon>Cryptosporidium</taxon>
    </lineage>
</organism>
<keyword evidence="4 5" id="KW-0546">Nucleotide metabolism</keyword>
<dbReference type="Proteomes" id="UP000186804">
    <property type="component" value="Unassembled WGS sequence"/>
</dbReference>
<dbReference type="InterPro" id="IPR033704">
    <property type="entry name" value="dUTPase_trimeric"/>
</dbReference>
<comment type="caution">
    <text evidence="7">The sequence shown here is derived from an EMBL/GenBank/DDBJ whole genome shotgun (WGS) entry which is preliminary data.</text>
</comment>
<name>A0A1J4MVT2_9CRYT</name>
<sequence>MIIKLLPLDSVVKELYENHSTFYEGDSGLDLFIIKDQVIKAGETAFINLGFKAAAYNNDNTPSSYLLLARSSIAKSPLRLSNSIGLIDAGYRGELIAAVDNIKTYDFTVKKGERYFQLVSFIGDQISLQIVDSLNKTTRNSGGFGSTNTLPHNCNPKVIKVNSEDVSKASQDENTNKNIL</sequence>
<dbReference type="GeneID" id="92365884"/>
<evidence type="ECO:0000256" key="4">
    <source>
        <dbReference type="ARBA" id="ARBA00023080"/>
    </source>
</evidence>
<dbReference type="OrthoDB" id="419889at2759"/>
<dbReference type="GO" id="GO:0004170">
    <property type="term" value="F:dUTP diphosphatase activity"/>
    <property type="evidence" value="ECO:0007669"/>
    <property type="project" value="UniProtKB-UniRule"/>
</dbReference>
<dbReference type="EMBL" id="LRBS01000034">
    <property type="protein sequence ID" value="OII77539.1"/>
    <property type="molecule type" value="Genomic_DNA"/>
</dbReference>
<dbReference type="PANTHER" id="PTHR11241:SF0">
    <property type="entry name" value="DEOXYURIDINE 5'-TRIPHOSPHATE NUCLEOTIDOHYDROLASE"/>
    <property type="match status" value="1"/>
</dbReference>
<dbReference type="InterPro" id="IPR036157">
    <property type="entry name" value="dUTPase-like_sf"/>
</dbReference>
<accession>A0A1J4MVT2</accession>
<proteinExistence type="inferred from homology"/>
<dbReference type="GO" id="GO:0000287">
    <property type="term" value="F:magnesium ion binding"/>
    <property type="evidence" value="ECO:0007669"/>
    <property type="project" value="UniProtKB-UniRule"/>
</dbReference>
<comment type="function">
    <text evidence="5">Involved in nucleotide metabolism via production of dUMP, the immediate precursor of thymidine nucleotides, and decreases the intracellular concentration of dUTP so that uracil cannot be incorporated into DNA.</text>
</comment>
<evidence type="ECO:0000259" key="6">
    <source>
        <dbReference type="Pfam" id="PF00692"/>
    </source>
</evidence>
<dbReference type="InterPro" id="IPR008181">
    <property type="entry name" value="dUTPase"/>
</dbReference>
<evidence type="ECO:0000256" key="3">
    <source>
        <dbReference type="ARBA" id="ARBA00022801"/>
    </source>
</evidence>
<comment type="cofactor">
    <cofactor evidence="5">
        <name>Mg(2+)</name>
        <dbReference type="ChEBI" id="CHEBI:18420"/>
    </cofactor>
</comment>
<keyword evidence="5" id="KW-0460">Magnesium</keyword>
<comment type="similarity">
    <text evidence="2 5">Belongs to the dUTPase family.</text>
</comment>
<comment type="catalytic activity">
    <reaction evidence="5">
        <text>dUTP + H2O = dUMP + diphosphate + H(+)</text>
        <dbReference type="Rhea" id="RHEA:10248"/>
        <dbReference type="ChEBI" id="CHEBI:15377"/>
        <dbReference type="ChEBI" id="CHEBI:15378"/>
        <dbReference type="ChEBI" id="CHEBI:33019"/>
        <dbReference type="ChEBI" id="CHEBI:61555"/>
        <dbReference type="ChEBI" id="CHEBI:246422"/>
        <dbReference type="EC" id="3.6.1.23"/>
    </reaction>
</comment>
<dbReference type="CDD" id="cd07557">
    <property type="entry name" value="trimeric_dUTPase"/>
    <property type="match status" value="1"/>
</dbReference>
<evidence type="ECO:0000256" key="5">
    <source>
        <dbReference type="RuleBase" id="RU367024"/>
    </source>
</evidence>
<evidence type="ECO:0000256" key="2">
    <source>
        <dbReference type="ARBA" id="ARBA00006581"/>
    </source>
</evidence>